<evidence type="ECO:0000313" key="3">
    <source>
        <dbReference type="EMBL" id="SFV62181.1"/>
    </source>
</evidence>
<dbReference type="CDD" id="cd01949">
    <property type="entry name" value="GGDEF"/>
    <property type="match status" value="1"/>
</dbReference>
<dbReference type="InterPro" id="IPR011623">
    <property type="entry name" value="7TMR_DISM_rcpt_extracell_dom1"/>
</dbReference>
<dbReference type="InterPro" id="IPR050469">
    <property type="entry name" value="Diguanylate_Cyclase"/>
</dbReference>
<reference evidence="3" key="1">
    <citation type="submission" date="2016-10" db="EMBL/GenBank/DDBJ databases">
        <authorList>
            <person name="de Groot N.N."/>
        </authorList>
    </citation>
    <scope>NUCLEOTIDE SEQUENCE</scope>
</reference>
<proteinExistence type="predicted"/>
<feature type="transmembrane region" description="Helical" evidence="1">
    <location>
        <begin position="197"/>
        <end position="217"/>
    </location>
</feature>
<keyword evidence="1" id="KW-0812">Transmembrane</keyword>
<feature type="transmembrane region" description="Helical" evidence="1">
    <location>
        <begin position="229"/>
        <end position="249"/>
    </location>
</feature>
<protein>
    <submittedName>
        <fullName evidence="3">GGDEF domain protein</fullName>
    </submittedName>
</protein>
<sequence>MTLAPFSAFASPQITLEDNISSYTDFNVEYLKEATEHSLGIEQISKIPFSKTINNKFAFGYKNNHFWFRFSVYNNSIEPKDMIVEFTEQFHKITDMYIIGDPIIHKKNGLAVPLKEREIKTSNPAFSLHLSAYEHKDIYIHIQTIYSLFGAIQLKTSEQFYRDNQSRTDEYIFYFGAMLGIALYNLFIFFYLRSRVYLYYVGYVFVFILWTALYKGFLLPYIDIKVYNLLQVSIPIFFIFLILFTQSILKTKKQFLIIHKILNSFIIISGISLVWMLISMHTGFLFMNLISTIMIPLLLILSFWAAYKNKTVAKVYLIALSIFILGMSIISLLALGLLPYSILLSNAPIIASSFEIILFSFLLAYRINLLSQKSFAAKRALVKQQKSEHKRLFHEVAEKTVALNRANRRLQEELEAKKVLEKKLKYQASTDPLTGIMNRRAFMDIFDKEMKNARLRKINLSCLIIDIDHFKKVNDSYGHHIGDKVIRIIAEKMAQHTRSMDKIGRIGGEEFAILMPNTEARTAYQIADRLRGYIEKDELTFENKTIKITVSIGLTHRKDGEADTQIVLQRADSALYEAKRNGRNCVCYL</sequence>
<dbReference type="GO" id="GO:0052621">
    <property type="term" value="F:diguanylate cyclase activity"/>
    <property type="evidence" value="ECO:0007669"/>
    <property type="project" value="TreeGrafter"/>
</dbReference>
<keyword evidence="1" id="KW-0472">Membrane</keyword>
<dbReference type="InterPro" id="IPR000160">
    <property type="entry name" value="GGDEF_dom"/>
</dbReference>
<accession>A0A1W1C912</accession>
<feature type="transmembrane region" description="Helical" evidence="1">
    <location>
        <begin position="171"/>
        <end position="192"/>
    </location>
</feature>
<dbReference type="PANTHER" id="PTHR45138">
    <property type="entry name" value="REGULATORY COMPONENTS OF SENSORY TRANSDUCTION SYSTEM"/>
    <property type="match status" value="1"/>
</dbReference>
<dbReference type="Gene3D" id="2.60.40.2380">
    <property type="match status" value="1"/>
</dbReference>
<dbReference type="Gene3D" id="3.30.70.270">
    <property type="match status" value="1"/>
</dbReference>
<dbReference type="InterPro" id="IPR029787">
    <property type="entry name" value="Nucleotide_cyclase"/>
</dbReference>
<feature type="transmembrane region" description="Helical" evidence="1">
    <location>
        <begin position="284"/>
        <end position="304"/>
    </location>
</feature>
<feature type="transmembrane region" description="Helical" evidence="1">
    <location>
        <begin position="261"/>
        <end position="278"/>
    </location>
</feature>
<dbReference type="FunFam" id="3.30.70.270:FF:000001">
    <property type="entry name" value="Diguanylate cyclase domain protein"/>
    <property type="match status" value="1"/>
</dbReference>
<dbReference type="PANTHER" id="PTHR45138:SF9">
    <property type="entry name" value="DIGUANYLATE CYCLASE DGCM-RELATED"/>
    <property type="match status" value="1"/>
</dbReference>
<keyword evidence="1" id="KW-1133">Transmembrane helix</keyword>
<dbReference type="Pfam" id="PF07695">
    <property type="entry name" value="7TMR-DISM_7TM"/>
    <property type="match status" value="1"/>
</dbReference>
<dbReference type="PROSITE" id="PS50887">
    <property type="entry name" value="GGDEF"/>
    <property type="match status" value="1"/>
</dbReference>
<dbReference type="Pfam" id="PF07696">
    <property type="entry name" value="7TMR-DISMED2"/>
    <property type="match status" value="1"/>
</dbReference>
<dbReference type="InterPro" id="IPR043128">
    <property type="entry name" value="Rev_trsase/Diguanyl_cyclase"/>
</dbReference>
<dbReference type="Pfam" id="PF00990">
    <property type="entry name" value="GGDEF"/>
    <property type="match status" value="1"/>
</dbReference>
<feature type="domain" description="GGDEF" evidence="2">
    <location>
        <begin position="458"/>
        <end position="589"/>
    </location>
</feature>
<evidence type="ECO:0000256" key="1">
    <source>
        <dbReference type="SAM" id="Phobius"/>
    </source>
</evidence>
<dbReference type="EMBL" id="FPHD01000058">
    <property type="protein sequence ID" value="SFV62181.1"/>
    <property type="molecule type" value="Genomic_DNA"/>
</dbReference>
<dbReference type="InterPro" id="IPR011622">
    <property type="entry name" value="7TMR_DISM_rcpt_extracell_dom2"/>
</dbReference>
<feature type="transmembrane region" description="Helical" evidence="1">
    <location>
        <begin position="316"/>
        <end position="343"/>
    </location>
</feature>
<organism evidence="3">
    <name type="scientific">hydrothermal vent metagenome</name>
    <dbReference type="NCBI Taxonomy" id="652676"/>
    <lineage>
        <taxon>unclassified sequences</taxon>
        <taxon>metagenomes</taxon>
        <taxon>ecological metagenomes</taxon>
    </lineage>
</organism>
<dbReference type="SUPFAM" id="SSF55073">
    <property type="entry name" value="Nucleotide cyclase"/>
    <property type="match status" value="1"/>
</dbReference>
<evidence type="ECO:0000259" key="2">
    <source>
        <dbReference type="PROSITE" id="PS50887"/>
    </source>
</evidence>
<name>A0A1W1C912_9ZZZZ</name>
<dbReference type="NCBIfam" id="TIGR00254">
    <property type="entry name" value="GGDEF"/>
    <property type="match status" value="1"/>
</dbReference>
<dbReference type="AlphaFoldDB" id="A0A1W1C912"/>
<feature type="transmembrane region" description="Helical" evidence="1">
    <location>
        <begin position="349"/>
        <end position="369"/>
    </location>
</feature>
<gene>
    <name evidence="3" type="ORF">MNB_SV-8-126</name>
</gene>
<dbReference type="SMART" id="SM00267">
    <property type="entry name" value="GGDEF"/>
    <property type="match status" value="1"/>
</dbReference>